<name>A0A642Q0M7_9BACE</name>
<proteinExistence type="predicted"/>
<comment type="caution">
    <text evidence="2">The sequence shown here is derived from an EMBL/GenBank/DDBJ whole genome shotgun (WGS) entry which is preliminary data.</text>
</comment>
<gene>
    <name evidence="2" type="ORF">F2Y81_08520</name>
</gene>
<keyword evidence="1" id="KW-1133">Transmembrane helix</keyword>
<dbReference type="NCBIfam" id="NF033879">
    <property type="entry name" value="smalltalk"/>
    <property type="match status" value="1"/>
</dbReference>
<reference evidence="2 3" key="1">
    <citation type="journal article" date="2019" name="Nat. Med.">
        <title>A library of human gut bacterial isolates paired with longitudinal multiomics data enables mechanistic microbiome research.</title>
        <authorList>
            <person name="Poyet M."/>
            <person name="Groussin M."/>
            <person name="Gibbons S.M."/>
            <person name="Avila-Pacheco J."/>
            <person name="Jiang X."/>
            <person name="Kearney S.M."/>
            <person name="Perrotta A.R."/>
            <person name="Berdy B."/>
            <person name="Zhao S."/>
            <person name="Lieberman T.D."/>
            <person name="Swanson P.K."/>
            <person name="Smith M."/>
            <person name="Roesemann S."/>
            <person name="Alexander J.E."/>
            <person name="Rich S.A."/>
            <person name="Livny J."/>
            <person name="Vlamakis H."/>
            <person name="Clish C."/>
            <person name="Bullock K."/>
            <person name="Deik A."/>
            <person name="Scott J."/>
            <person name="Pierce K.A."/>
            <person name="Xavier R.J."/>
            <person name="Alm E.J."/>
        </authorList>
    </citation>
    <scope>NUCLEOTIDE SEQUENCE [LARGE SCALE GENOMIC DNA]</scope>
    <source>
        <strain evidence="2 3">BIOML-A6</strain>
    </source>
</reference>
<protein>
    <submittedName>
        <fullName evidence="2">Smalltalk protein</fullName>
    </submittedName>
</protein>
<dbReference type="AlphaFoldDB" id="A0A642Q0M7"/>
<organism evidence="2 3">
    <name type="scientific">Bacteroides cellulosilyticus</name>
    <dbReference type="NCBI Taxonomy" id="246787"/>
    <lineage>
        <taxon>Bacteria</taxon>
        <taxon>Pseudomonadati</taxon>
        <taxon>Bacteroidota</taxon>
        <taxon>Bacteroidia</taxon>
        <taxon>Bacteroidales</taxon>
        <taxon>Bacteroidaceae</taxon>
        <taxon>Bacteroides</taxon>
    </lineage>
</organism>
<evidence type="ECO:0000313" key="3">
    <source>
        <dbReference type="Proteomes" id="UP000448877"/>
    </source>
</evidence>
<dbReference type="InterPro" id="IPR045505">
    <property type="entry name" value="DUF6486"/>
</dbReference>
<sequence>MKKSVWSMILKMAVAVITTIAGVLGVNAMTL</sequence>
<dbReference type="Proteomes" id="UP000448877">
    <property type="component" value="Unassembled WGS sequence"/>
</dbReference>
<feature type="transmembrane region" description="Helical" evidence="1">
    <location>
        <begin position="12"/>
        <end position="30"/>
    </location>
</feature>
<keyword evidence="1" id="KW-0472">Membrane</keyword>
<dbReference type="EMBL" id="VVYV01000011">
    <property type="protein sequence ID" value="KAA5420178.1"/>
    <property type="molecule type" value="Genomic_DNA"/>
</dbReference>
<evidence type="ECO:0000313" key="2">
    <source>
        <dbReference type="EMBL" id="KAA5420178.1"/>
    </source>
</evidence>
<accession>A0A642Q0M7</accession>
<evidence type="ECO:0000256" key="1">
    <source>
        <dbReference type="SAM" id="Phobius"/>
    </source>
</evidence>
<dbReference type="Pfam" id="PF20096">
    <property type="entry name" value="DUF6486"/>
    <property type="match status" value="1"/>
</dbReference>
<keyword evidence="1" id="KW-0812">Transmembrane</keyword>